<feature type="domain" description="Major facilitator superfamily (MFS) profile" evidence="8">
    <location>
        <begin position="10"/>
        <end position="395"/>
    </location>
</feature>
<dbReference type="InterPro" id="IPR036259">
    <property type="entry name" value="MFS_trans_sf"/>
</dbReference>
<dbReference type="InterPro" id="IPR005829">
    <property type="entry name" value="Sugar_transporter_CS"/>
</dbReference>
<proteinExistence type="inferred from homology"/>
<feature type="transmembrane region" description="Helical" evidence="7">
    <location>
        <begin position="254"/>
        <end position="273"/>
    </location>
</feature>
<dbReference type="PRINTS" id="PR01035">
    <property type="entry name" value="TCRTETA"/>
</dbReference>
<feature type="transmembrane region" description="Helical" evidence="7">
    <location>
        <begin position="218"/>
        <end position="242"/>
    </location>
</feature>
<sequence>MSLLLRNRGSILLLMINIFIVFVGIGLVIPILPKYMELLHINGKTIGWMVATFSLTQLIFSPVAGRLSDQYGRKPIIVIGMLIFAISEWMFGASNTVWLLFVARALGGVGAALIMPAVLAYAADVTTQKERAQGIGFINAAITTGFIIGPGIGGIVAQFGVRVPFYCAAVAGLLAAAITFFLLPNPVKVEDAAPMHHNQGKESLPLWRQLVMSVKEPYFFSLIIIFIASFGLANFETVFTLFVDEKFGFSTLDIAYIITFGSIAGAVVQATIFGQLLNTFGEYRVITTCLLGAACFIVLTLFVHKYWLIFAVTFLVFLAMDILRPALGTLMTKMTTNQQGYVAGLNSAYTSLGNIAGPIIAGSLYDINIDYPYWMAGGVLFICFLLALATGKKYLTAPNQANHAEPR</sequence>
<protein>
    <submittedName>
        <fullName evidence="9">MFS transporter</fullName>
    </submittedName>
</protein>
<evidence type="ECO:0000256" key="5">
    <source>
        <dbReference type="ARBA" id="ARBA00022989"/>
    </source>
</evidence>
<dbReference type="CDD" id="cd17325">
    <property type="entry name" value="MFS_MdtG_SLC18_like"/>
    <property type="match status" value="1"/>
</dbReference>
<comment type="similarity">
    <text evidence="2">Belongs to the major facilitator superfamily. TCR/Tet family.</text>
</comment>
<evidence type="ECO:0000259" key="8">
    <source>
        <dbReference type="PROSITE" id="PS50850"/>
    </source>
</evidence>
<dbReference type="RefSeq" id="WP_379230731.1">
    <property type="nucleotide sequence ID" value="NZ_JBHSTE010000001.1"/>
</dbReference>
<keyword evidence="3" id="KW-0813">Transport</keyword>
<dbReference type="PANTHER" id="PTHR23504:SF115">
    <property type="entry name" value="MULTIDRUG RESISTANCE PROTEIN 2"/>
    <property type="match status" value="1"/>
</dbReference>
<dbReference type="EMBL" id="JBHSTE010000001">
    <property type="protein sequence ID" value="MFC6331460.1"/>
    <property type="molecule type" value="Genomic_DNA"/>
</dbReference>
<dbReference type="PROSITE" id="PS00216">
    <property type="entry name" value="SUGAR_TRANSPORT_1"/>
    <property type="match status" value="1"/>
</dbReference>
<feature type="transmembrane region" description="Helical" evidence="7">
    <location>
        <begin position="371"/>
        <end position="389"/>
    </location>
</feature>
<keyword evidence="5 7" id="KW-1133">Transmembrane helix</keyword>
<evidence type="ECO:0000256" key="7">
    <source>
        <dbReference type="SAM" id="Phobius"/>
    </source>
</evidence>
<dbReference type="InterPro" id="IPR011701">
    <property type="entry name" value="MFS"/>
</dbReference>
<feature type="transmembrane region" description="Helical" evidence="7">
    <location>
        <begin position="163"/>
        <end position="183"/>
    </location>
</feature>
<evidence type="ECO:0000256" key="2">
    <source>
        <dbReference type="ARBA" id="ARBA00007520"/>
    </source>
</evidence>
<feature type="transmembrane region" description="Helical" evidence="7">
    <location>
        <begin position="45"/>
        <end position="64"/>
    </location>
</feature>
<comment type="caution">
    <text evidence="9">The sequence shown here is derived from an EMBL/GenBank/DDBJ whole genome shotgun (WGS) entry which is preliminary data.</text>
</comment>
<keyword evidence="10" id="KW-1185">Reference proteome</keyword>
<comment type="subcellular location">
    <subcellularLocation>
        <location evidence="1">Cell membrane</location>
        <topology evidence="1">Multi-pass membrane protein</topology>
    </subcellularLocation>
</comment>
<dbReference type="PANTHER" id="PTHR23504">
    <property type="entry name" value="MAJOR FACILITATOR SUPERFAMILY DOMAIN-CONTAINING PROTEIN 10"/>
    <property type="match status" value="1"/>
</dbReference>
<dbReference type="InterPro" id="IPR001958">
    <property type="entry name" value="Tet-R_TetA/multi-R_MdtG-like"/>
</dbReference>
<dbReference type="Pfam" id="PF07690">
    <property type="entry name" value="MFS_1"/>
    <property type="match status" value="1"/>
</dbReference>
<name>A0ABW1V2B5_9BACL</name>
<evidence type="ECO:0000256" key="3">
    <source>
        <dbReference type="ARBA" id="ARBA00022448"/>
    </source>
</evidence>
<feature type="transmembrane region" description="Helical" evidence="7">
    <location>
        <begin position="308"/>
        <end position="327"/>
    </location>
</feature>
<evidence type="ECO:0000256" key="6">
    <source>
        <dbReference type="ARBA" id="ARBA00023136"/>
    </source>
</evidence>
<evidence type="ECO:0000313" key="9">
    <source>
        <dbReference type="EMBL" id="MFC6331460.1"/>
    </source>
</evidence>
<gene>
    <name evidence="9" type="ORF">ACFP56_02415</name>
</gene>
<dbReference type="Gene3D" id="1.20.1250.20">
    <property type="entry name" value="MFS general substrate transporter like domains"/>
    <property type="match status" value="1"/>
</dbReference>
<keyword evidence="6 7" id="KW-0472">Membrane</keyword>
<dbReference type="SUPFAM" id="SSF103473">
    <property type="entry name" value="MFS general substrate transporter"/>
    <property type="match status" value="1"/>
</dbReference>
<evidence type="ECO:0000313" key="10">
    <source>
        <dbReference type="Proteomes" id="UP001596233"/>
    </source>
</evidence>
<evidence type="ECO:0000256" key="1">
    <source>
        <dbReference type="ARBA" id="ARBA00004651"/>
    </source>
</evidence>
<feature type="transmembrane region" description="Helical" evidence="7">
    <location>
        <begin position="76"/>
        <end position="92"/>
    </location>
</feature>
<feature type="transmembrane region" description="Helical" evidence="7">
    <location>
        <begin position="12"/>
        <end position="33"/>
    </location>
</feature>
<accession>A0ABW1V2B5</accession>
<feature type="transmembrane region" description="Helical" evidence="7">
    <location>
        <begin position="285"/>
        <end position="302"/>
    </location>
</feature>
<keyword evidence="4 7" id="KW-0812">Transmembrane</keyword>
<organism evidence="9 10">
    <name type="scientific">Paenibacillus septentrionalis</name>
    <dbReference type="NCBI Taxonomy" id="429342"/>
    <lineage>
        <taxon>Bacteria</taxon>
        <taxon>Bacillati</taxon>
        <taxon>Bacillota</taxon>
        <taxon>Bacilli</taxon>
        <taxon>Bacillales</taxon>
        <taxon>Paenibacillaceae</taxon>
        <taxon>Paenibacillus</taxon>
    </lineage>
</organism>
<dbReference type="PROSITE" id="PS50850">
    <property type="entry name" value="MFS"/>
    <property type="match status" value="1"/>
</dbReference>
<reference evidence="10" key="1">
    <citation type="journal article" date="2019" name="Int. J. Syst. Evol. Microbiol.">
        <title>The Global Catalogue of Microorganisms (GCM) 10K type strain sequencing project: providing services to taxonomists for standard genome sequencing and annotation.</title>
        <authorList>
            <consortium name="The Broad Institute Genomics Platform"/>
            <consortium name="The Broad Institute Genome Sequencing Center for Infectious Disease"/>
            <person name="Wu L."/>
            <person name="Ma J."/>
        </authorList>
    </citation>
    <scope>NUCLEOTIDE SEQUENCE [LARGE SCALE GENOMIC DNA]</scope>
    <source>
        <strain evidence="10">PCU 280</strain>
    </source>
</reference>
<feature type="transmembrane region" description="Helical" evidence="7">
    <location>
        <begin position="98"/>
        <end position="123"/>
    </location>
</feature>
<evidence type="ECO:0000256" key="4">
    <source>
        <dbReference type="ARBA" id="ARBA00022692"/>
    </source>
</evidence>
<feature type="transmembrane region" description="Helical" evidence="7">
    <location>
        <begin position="348"/>
        <end position="365"/>
    </location>
</feature>
<dbReference type="InterPro" id="IPR020846">
    <property type="entry name" value="MFS_dom"/>
</dbReference>
<feature type="transmembrane region" description="Helical" evidence="7">
    <location>
        <begin position="135"/>
        <end position="157"/>
    </location>
</feature>
<dbReference type="Proteomes" id="UP001596233">
    <property type="component" value="Unassembled WGS sequence"/>
</dbReference>